<name>A0A1I0A384_9EURY</name>
<evidence type="ECO:0000313" key="2">
    <source>
        <dbReference type="Proteomes" id="UP000243338"/>
    </source>
</evidence>
<keyword evidence="2" id="KW-1185">Reference proteome</keyword>
<dbReference type="OrthoDB" id="142188at2157"/>
<accession>A0A1I0A384</accession>
<dbReference type="Proteomes" id="UP000243338">
    <property type="component" value="Unassembled WGS sequence"/>
</dbReference>
<evidence type="ECO:0000313" key="1">
    <source>
        <dbReference type="EMBL" id="SES87633.1"/>
    </source>
</evidence>
<protein>
    <submittedName>
        <fullName evidence="1">Uncharacterized protein</fullName>
    </submittedName>
</protein>
<dbReference type="AlphaFoldDB" id="A0A1I0A384"/>
<sequence>MKRSTLLEKQIKSKLREFFEPLGSTRYFVEVKPRGHEFSANIWVEAEILDEIAENTEKLTYISNTIREVEKEFKTTIFERLKPLL</sequence>
<organism evidence="1 2">
    <name type="scientific">Methanococcoides vulcani</name>
    <dbReference type="NCBI Taxonomy" id="1353158"/>
    <lineage>
        <taxon>Archaea</taxon>
        <taxon>Methanobacteriati</taxon>
        <taxon>Methanobacteriota</taxon>
        <taxon>Stenosarchaea group</taxon>
        <taxon>Methanomicrobia</taxon>
        <taxon>Methanosarcinales</taxon>
        <taxon>Methanosarcinaceae</taxon>
        <taxon>Methanococcoides</taxon>
    </lineage>
</organism>
<dbReference type="EMBL" id="FOHQ01000003">
    <property type="protein sequence ID" value="SES87633.1"/>
    <property type="molecule type" value="Genomic_DNA"/>
</dbReference>
<proteinExistence type="predicted"/>
<reference evidence="2" key="1">
    <citation type="submission" date="2016-10" db="EMBL/GenBank/DDBJ databases">
        <authorList>
            <person name="Varghese N."/>
            <person name="Submissions S."/>
        </authorList>
    </citation>
    <scope>NUCLEOTIDE SEQUENCE [LARGE SCALE GENOMIC DNA]</scope>
    <source>
        <strain evidence="2">SLH 33</strain>
    </source>
</reference>
<dbReference type="RefSeq" id="WP_091689905.1">
    <property type="nucleotide sequence ID" value="NZ_CAAGSJ010000005.1"/>
</dbReference>
<gene>
    <name evidence="1" type="ORF">SAMN04488587_1419</name>
</gene>